<evidence type="ECO:0000256" key="5">
    <source>
        <dbReference type="ARBA" id="ARBA00023306"/>
    </source>
</evidence>
<dbReference type="Pfam" id="PF00134">
    <property type="entry name" value="Cyclin_N"/>
    <property type="match status" value="1"/>
</dbReference>
<evidence type="ECO:0000256" key="7">
    <source>
        <dbReference type="RuleBase" id="RU000383"/>
    </source>
</evidence>
<dbReference type="Pfam" id="PF02984">
    <property type="entry name" value="Cyclin_C"/>
    <property type="match status" value="1"/>
</dbReference>
<dbReference type="SMART" id="SM00385">
    <property type="entry name" value="CYCLIN"/>
    <property type="match status" value="1"/>
</dbReference>
<comment type="subunit">
    <text evidence="2">Interacts with the CDC2 protein kinase to form a serine/threonine kinase holoenzyme complex also known as maturation promoting factor (MPF). The cyclin subunit imparts substrate specificity to the complex.</text>
</comment>
<dbReference type="InterPro" id="IPR013763">
    <property type="entry name" value="Cyclin-like_dom"/>
</dbReference>
<comment type="caution">
    <text evidence="11">The sequence shown here is derived from an EMBL/GenBank/DDBJ whole genome shotgun (WGS) entry which is preliminary data.</text>
</comment>
<dbReference type="FunFam" id="1.10.472.10:FF:000060">
    <property type="entry name" value="D6-type cyclin"/>
    <property type="match status" value="1"/>
</dbReference>
<evidence type="ECO:0000259" key="9">
    <source>
        <dbReference type="SMART" id="SM00385"/>
    </source>
</evidence>
<keyword evidence="12" id="KW-1185">Reference proteome</keyword>
<comment type="similarity">
    <text evidence="1">Belongs to the cyclin family. Cyclin D subfamily.</text>
</comment>
<evidence type="ECO:0000313" key="11">
    <source>
        <dbReference type="EMBL" id="KAK4284466.1"/>
    </source>
</evidence>
<dbReference type="GO" id="GO:0051301">
    <property type="term" value="P:cell division"/>
    <property type="evidence" value="ECO:0007669"/>
    <property type="project" value="UniProtKB-KW"/>
</dbReference>
<dbReference type="InterPro" id="IPR039361">
    <property type="entry name" value="Cyclin"/>
</dbReference>
<keyword evidence="3" id="KW-0132">Cell division</keyword>
<evidence type="ECO:0000256" key="4">
    <source>
        <dbReference type="ARBA" id="ARBA00023127"/>
    </source>
</evidence>
<dbReference type="Proteomes" id="UP001293593">
    <property type="component" value="Unassembled WGS sequence"/>
</dbReference>
<dbReference type="SMART" id="SM01332">
    <property type="entry name" value="Cyclin_C"/>
    <property type="match status" value="1"/>
</dbReference>
<dbReference type="InterPro" id="IPR004367">
    <property type="entry name" value="Cyclin_C-dom"/>
</dbReference>
<evidence type="ECO:0000256" key="6">
    <source>
        <dbReference type="ARBA" id="ARBA00032263"/>
    </source>
</evidence>
<dbReference type="CDD" id="cd20544">
    <property type="entry name" value="CYCLIN_AtCycD-like_rpt2"/>
    <property type="match status" value="1"/>
</dbReference>
<evidence type="ECO:0000259" key="10">
    <source>
        <dbReference type="SMART" id="SM01332"/>
    </source>
</evidence>
<dbReference type="EMBL" id="JAWXYG010000001">
    <property type="protein sequence ID" value="KAK4284466.1"/>
    <property type="molecule type" value="Genomic_DNA"/>
</dbReference>
<feature type="domain" description="Cyclin-like" evidence="9">
    <location>
        <begin position="89"/>
        <end position="177"/>
    </location>
</feature>
<gene>
    <name evidence="11" type="ORF">QN277_001295</name>
</gene>
<accession>A0AAE1TGX2</accession>
<feature type="compositionally biased region" description="Polar residues" evidence="8">
    <location>
        <begin position="315"/>
        <end position="326"/>
    </location>
</feature>
<protein>
    <recommendedName>
        <fullName evidence="6">B-like cyclin</fullName>
    </recommendedName>
</protein>
<dbReference type="CDD" id="cd20543">
    <property type="entry name" value="CYCLIN_AtCycD-like_rpt1"/>
    <property type="match status" value="1"/>
</dbReference>
<organism evidence="11 12">
    <name type="scientific">Acacia crassicarpa</name>
    <name type="common">northern wattle</name>
    <dbReference type="NCBI Taxonomy" id="499986"/>
    <lineage>
        <taxon>Eukaryota</taxon>
        <taxon>Viridiplantae</taxon>
        <taxon>Streptophyta</taxon>
        <taxon>Embryophyta</taxon>
        <taxon>Tracheophyta</taxon>
        <taxon>Spermatophyta</taxon>
        <taxon>Magnoliopsida</taxon>
        <taxon>eudicotyledons</taxon>
        <taxon>Gunneridae</taxon>
        <taxon>Pentapetalae</taxon>
        <taxon>rosids</taxon>
        <taxon>fabids</taxon>
        <taxon>Fabales</taxon>
        <taxon>Fabaceae</taxon>
        <taxon>Caesalpinioideae</taxon>
        <taxon>mimosoid clade</taxon>
        <taxon>Acacieae</taxon>
        <taxon>Acacia</taxon>
    </lineage>
</organism>
<evidence type="ECO:0000256" key="2">
    <source>
        <dbReference type="ARBA" id="ARBA00011177"/>
    </source>
</evidence>
<dbReference type="InterPro" id="IPR036915">
    <property type="entry name" value="Cyclin-like_sf"/>
</dbReference>
<dbReference type="PROSITE" id="PS00292">
    <property type="entry name" value="CYCLINS"/>
    <property type="match status" value="1"/>
</dbReference>
<feature type="region of interest" description="Disordered" evidence="8">
    <location>
        <begin position="284"/>
        <end position="343"/>
    </location>
</feature>
<dbReference type="InterPro" id="IPR048258">
    <property type="entry name" value="Cyclins_cyclin-box"/>
</dbReference>
<keyword evidence="5" id="KW-0131">Cell cycle</keyword>
<dbReference type="AlphaFoldDB" id="A0AAE1TGX2"/>
<evidence type="ECO:0000256" key="1">
    <source>
        <dbReference type="ARBA" id="ARBA00009065"/>
    </source>
</evidence>
<dbReference type="PANTHER" id="PTHR10177">
    <property type="entry name" value="CYCLINS"/>
    <property type="match status" value="1"/>
</dbReference>
<reference evidence="11" key="1">
    <citation type="submission" date="2023-10" db="EMBL/GenBank/DDBJ databases">
        <title>Chromosome-level genome of the transformable northern wattle, Acacia crassicarpa.</title>
        <authorList>
            <person name="Massaro I."/>
            <person name="Sinha N.R."/>
            <person name="Poethig S."/>
            <person name="Leichty A.R."/>
        </authorList>
    </citation>
    <scope>NUCLEOTIDE SEQUENCE</scope>
    <source>
        <strain evidence="11">Acra3RX</strain>
        <tissue evidence="11">Leaf</tissue>
    </source>
</reference>
<proteinExistence type="inferred from homology"/>
<sequence length="343" mass="38272">MSLSPEYSAAGYLFCREDAADILFSGEDASIIRHPPSPSSYLPPYSPPSDEIIIGELIDVEASFMPNQVYLHRLRDFENDFTNRDKSINWIFKVHAHYQFRPVTALLSVNYFDRFLSCSSSLPPAGWPFHLLSVACLSLAVKMEEPRIPNLLDLQIFDPGFVFESRSVQRMELRILTQLNWRLRSVTPFDYLHYFLSRLPESSSDPKPGSETRFFRASQFILTTTRVFDFLRFAPSTIAAAAVLCCAGVAYDGYPQPLPCFHDRMDKEMVRSCHRLMKAHVDDTGHGDEAAPPSSPVGVLDAATAHASSDARSENAGSSSTTTQAGQPRRKRLRSSAANVPAG</sequence>
<dbReference type="InterPro" id="IPR006671">
    <property type="entry name" value="Cyclin_N"/>
</dbReference>
<dbReference type="FunFam" id="1.10.472.10:FF:000040">
    <property type="entry name" value="D6-type cyclin"/>
    <property type="match status" value="1"/>
</dbReference>
<evidence type="ECO:0000256" key="8">
    <source>
        <dbReference type="SAM" id="MobiDB-lite"/>
    </source>
</evidence>
<dbReference type="Gene3D" id="1.10.472.10">
    <property type="entry name" value="Cyclin-like"/>
    <property type="match status" value="2"/>
</dbReference>
<feature type="domain" description="Cyclin C-terminal" evidence="10">
    <location>
        <begin position="186"/>
        <end position="309"/>
    </location>
</feature>
<keyword evidence="4 7" id="KW-0195">Cyclin</keyword>
<evidence type="ECO:0000313" key="12">
    <source>
        <dbReference type="Proteomes" id="UP001293593"/>
    </source>
</evidence>
<evidence type="ECO:0000256" key="3">
    <source>
        <dbReference type="ARBA" id="ARBA00022618"/>
    </source>
</evidence>
<name>A0AAE1TGX2_9FABA</name>
<dbReference type="SUPFAM" id="SSF47954">
    <property type="entry name" value="Cyclin-like"/>
    <property type="match status" value="1"/>
</dbReference>